<proteinExistence type="inferred from homology"/>
<protein>
    <submittedName>
        <fullName evidence="6">Molybdate ABC transporter substrate-binding protein</fullName>
    </submittedName>
</protein>
<dbReference type="Pfam" id="PF13531">
    <property type="entry name" value="SBP_bac_11"/>
    <property type="match status" value="1"/>
</dbReference>
<feature type="binding site" evidence="4">
    <location>
        <position position="195"/>
    </location>
    <ligand>
        <name>molybdate</name>
        <dbReference type="ChEBI" id="CHEBI:36264"/>
    </ligand>
</feature>
<dbReference type="PIRSF" id="PIRSF004846">
    <property type="entry name" value="ModA"/>
    <property type="match status" value="1"/>
</dbReference>
<reference evidence="6" key="2">
    <citation type="submission" date="2023-10" db="EMBL/GenBank/DDBJ databases">
        <authorList>
            <person name="Choi B."/>
        </authorList>
    </citation>
    <scope>NUCLEOTIDE SEQUENCE</scope>
    <source>
        <strain evidence="6">UMB0763</strain>
    </source>
</reference>
<evidence type="ECO:0000256" key="1">
    <source>
        <dbReference type="ARBA" id="ARBA00009175"/>
    </source>
</evidence>
<dbReference type="RefSeq" id="WP_257877777.1">
    <property type="nucleotide sequence ID" value="NZ_CAMYCO010000010.1"/>
</dbReference>
<evidence type="ECO:0000313" key="6">
    <source>
        <dbReference type="EMBL" id="WOT01177.1"/>
    </source>
</evidence>
<dbReference type="InterPro" id="IPR005950">
    <property type="entry name" value="ModA"/>
</dbReference>
<evidence type="ECO:0000256" key="5">
    <source>
        <dbReference type="SAM" id="SignalP"/>
    </source>
</evidence>
<dbReference type="NCBIfam" id="TIGR01256">
    <property type="entry name" value="modA"/>
    <property type="match status" value="1"/>
</dbReference>
<dbReference type="GO" id="GO:0030973">
    <property type="term" value="F:molybdate ion binding"/>
    <property type="evidence" value="ECO:0007669"/>
    <property type="project" value="TreeGrafter"/>
</dbReference>
<organism evidence="6 7">
    <name type="scientific">Corynebacterium pyruviciproducens</name>
    <dbReference type="NCBI Taxonomy" id="598660"/>
    <lineage>
        <taxon>Bacteria</taxon>
        <taxon>Bacillati</taxon>
        <taxon>Actinomycetota</taxon>
        <taxon>Actinomycetes</taxon>
        <taxon>Mycobacteriales</taxon>
        <taxon>Corynebacteriaceae</taxon>
        <taxon>Corynebacterium</taxon>
    </lineage>
</organism>
<dbReference type="Gene3D" id="3.40.190.10">
    <property type="entry name" value="Periplasmic binding protein-like II"/>
    <property type="match status" value="2"/>
</dbReference>
<dbReference type="PANTHER" id="PTHR30632">
    <property type="entry name" value="MOLYBDATE-BINDING PERIPLASMIC PROTEIN"/>
    <property type="match status" value="1"/>
</dbReference>
<dbReference type="KEGG" id="cpyr:CYJ47_07710"/>
<dbReference type="GO" id="GO:0046872">
    <property type="term" value="F:metal ion binding"/>
    <property type="evidence" value="ECO:0007669"/>
    <property type="project" value="UniProtKB-KW"/>
</dbReference>
<dbReference type="GO" id="GO:0015689">
    <property type="term" value="P:molybdate ion transport"/>
    <property type="evidence" value="ECO:0007669"/>
    <property type="project" value="InterPro"/>
</dbReference>
<evidence type="ECO:0000256" key="4">
    <source>
        <dbReference type="PIRSR" id="PIRSR004846-1"/>
    </source>
</evidence>
<dbReference type="EMBL" id="CP136958">
    <property type="protein sequence ID" value="WOT01177.1"/>
    <property type="molecule type" value="Genomic_DNA"/>
</dbReference>
<sequence length="260" mass="26949">MAHKGTKIVAATMMAALAVAGCSQSAETASSTASSSSAKTSDKQSQEQILIMGAASTRVLNDAISAEFPAEFNNAGSSTLISQLEDGAPGDLLITADRKAMDQAVEKGLVEDPTVFATNELVLVTTNPEITDIDSLVAKANEGAAVVACDPQVPCGRVTEALVGDKNIPFASLEHSVTDTLGKVTSGEADAGFVYSTDAIAAGDKVTTIAIPGAENEKNEYPVAVTKNATHPEQAKKVMDYLTSDKFAEVLEEHGFSPVR</sequence>
<feature type="chain" id="PRO_5041967475" evidence="5">
    <location>
        <begin position="26"/>
        <end position="260"/>
    </location>
</feature>
<feature type="binding site" evidence="4">
    <location>
        <position position="177"/>
    </location>
    <ligand>
        <name>molybdate</name>
        <dbReference type="ChEBI" id="CHEBI:36264"/>
    </ligand>
</feature>
<feature type="binding site" evidence="4">
    <location>
        <position position="77"/>
    </location>
    <ligand>
        <name>molybdate</name>
        <dbReference type="ChEBI" id="CHEBI:36264"/>
    </ligand>
</feature>
<gene>
    <name evidence="6" type="primary">modA</name>
    <name evidence="6" type="ORF">CYJ47_07710</name>
</gene>
<keyword evidence="2 4" id="KW-0479">Metal-binding</keyword>
<evidence type="ECO:0000313" key="7">
    <source>
        <dbReference type="Proteomes" id="UP000234560"/>
    </source>
</evidence>
<dbReference type="Proteomes" id="UP000234560">
    <property type="component" value="Chromosome"/>
</dbReference>
<keyword evidence="4" id="KW-0500">Molybdenum</keyword>
<feature type="binding site" evidence="4">
    <location>
        <position position="56"/>
    </location>
    <ligand>
        <name>molybdate</name>
        <dbReference type="ChEBI" id="CHEBI:36264"/>
    </ligand>
</feature>
<dbReference type="SUPFAM" id="SSF53850">
    <property type="entry name" value="Periplasmic binding protein-like II"/>
    <property type="match status" value="1"/>
</dbReference>
<dbReference type="PANTHER" id="PTHR30632:SF0">
    <property type="entry name" value="SULFATE-BINDING PROTEIN"/>
    <property type="match status" value="1"/>
</dbReference>
<evidence type="ECO:0000256" key="3">
    <source>
        <dbReference type="ARBA" id="ARBA00022729"/>
    </source>
</evidence>
<name>A0AAF1BV59_9CORY</name>
<reference evidence="6" key="1">
    <citation type="submission" date="2017-12" db="EMBL/GenBank/DDBJ databases">
        <authorList>
            <person name="Thomas-White K."/>
            <person name="Wolfe A.J."/>
        </authorList>
    </citation>
    <scope>NUCLEOTIDE SEQUENCE</scope>
    <source>
        <strain evidence="6">UMB0763</strain>
    </source>
</reference>
<feature type="signal peptide" evidence="5">
    <location>
        <begin position="1"/>
        <end position="25"/>
    </location>
</feature>
<comment type="similarity">
    <text evidence="1">Belongs to the bacterial solute-binding protein ModA family.</text>
</comment>
<keyword evidence="3 5" id="KW-0732">Signal</keyword>
<dbReference type="AlphaFoldDB" id="A0AAF1BV59"/>
<evidence type="ECO:0000256" key="2">
    <source>
        <dbReference type="ARBA" id="ARBA00022723"/>
    </source>
</evidence>
<dbReference type="InterPro" id="IPR050682">
    <property type="entry name" value="ModA/WtpA"/>
</dbReference>
<dbReference type="PROSITE" id="PS51257">
    <property type="entry name" value="PROKAR_LIPOPROTEIN"/>
    <property type="match status" value="1"/>
</dbReference>
<accession>A0AAF1BV59</accession>